<proteinExistence type="predicted"/>
<sequence length="76" mass="8197">MRASERHASLPLGMGEPRTKFGTGFGIVSEAGDGPDGEVTIEIKSWTGIVARTDSEIEGNGREGFKRQKETITAKF</sequence>
<accession>A0A4C1YD60</accession>
<protein>
    <submittedName>
        <fullName evidence="1">Uncharacterized protein</fullName>
    </submittedName>
</protein>
<evidence type="ECO:0000313" key="1">
    <source>
        <dbReference type="EMBL" id="GBP74321.1"/>
    </source>
</evidence>
<dbReference type="AlphaFoldDB" id="A0A4C1YD60"/>
<dbReference type="EMBL" id="BGZK01001203">
    <property type="protein sequence ID" value="GBP74321.1"/>
    <property type="molecule type" value="Genomic_DNA"/>
</dbReference>
<comment type="caution">
    <text evidence="1">The sequence shown here is derived from an EMBL/GenBank/DDBJ whole genome shotgun (WGS) entry which is preliminary data.</text>
</comment>
<gene>
    <name evidence="1" type="ORF">EVAR_40151_1</name>
</gene>
<dbReference type="Proteomes" id="UP000299102">
    <property type="component" value="Unassembled WGS sequence"/>
</dbReference>
<organism evidence="1 2">
    <name type="scientific">Eumeta variegata</name>
    <name type="common">Bagworm moth</name>
    <name type="synonym">Eumeta japonica</name>
    <dbReference type="NCBI Taxonomy" id="151549"/>
    <lineage>
        <taxon>Eukaryota</taxon>
        <taxon>Metazoa</taxon>
        <taxon>Ecdysozoa</taxon>
        <taxon>Arthropoda</taxon>
        <taxon>Hexapoda</taxon>
        <taxon>Insecta</taxon>
        <taxon>Pterygota</taxon>
        <taxon>Neoptera</taxon>
        <taxon>Endopterygota</taxon>
        <taxon>Lepidoptera</taxon>
        <taxon>Glossata</taxon>
        <taxon>Ditrysia</taxon>
        <taxon>Tineoidea</taxon>
        <taxon>Psychidae</taxon>
        <taxon>Oiketicinae</taxon>
        <taxon>Eumeta</taxon>
    </lineage>
</organism>
<reference evidence="1 2" key="1">
    <citation type="journal article" date="2019" name="Commun. Biol.">
        <title>The bagworm genome reveals a unique fibroin gene that provides high tensile strength.</title>
        <authorList>
            <person name="Kono N."/>
            <person name="Nakamura H."/>
            <person name="Ohtoshi R."/>
            <person name="Tomita M."/>
            <person name="Numata K."/>
            <person name="Arakawa K."/>
        </authorList>
    </citation>
    <scope>NUCLEOTIDE SEQUENCE [LARGE SCALE GENOMIC DNA]</scope>
</reference>
<evidence type="ECO:0000313" key="2">
    <source>
        <dbReference type="Proteomes" id="UP000299102"/>
    </source>
</evidence>
<keyword evidence="2" id="KW-1185">Reference proteome</keyword>
<name>A0A4C1YD60_EUMVA</name>